<dbReference type="Proteomes" id="UP000231538">
    <property type="component" value="Unassembled WGS sequence"/>
</dbReference>
<sequence>KEVLFEAYGPGGIAVIVEGITDNKNRTLGEIKQILNQNNGKLVGEGAVKWMFERKGCLVVDCKLQIEDLKNKEKLELISIEAGALDLYWHNDVLDVYTKIEDLEKVKKNLEEKGIKIDSSSLDWVAKEEIKLDEKQKEACQKLFEALDENEAVQEIYSNLKL</sequence>
<evidence type="ECO:0000259" key="1">
    <source>
        <dbReference type="Pfam" id="PF01709"/>
    </source>
</evidence>
<name>A0A2M7UZY6_9BACT</name>
<dbReference type="SUPFAM" id="SSF75625">
    <property type="entry name" value="YebC-like"/>
    <property type="match status" value="1"/>
</dbReference>
<dbReference type="AlphaFoldDB" id="A0A2M7UZY6"/>
<dbReference type="Gene3D" id="3.30.70.980">
    <property type="match status" value="2"/>
</dbReference>
<dbReference type="InterPro" id="IPR029072">
    <property type="entry name" value="YebC-like"/>
</dbReference>
<protein>
    <submittedName>
        <fullName evidence="2">YebC/PmpR family DNA-binding transcriptional regulator</fullName>
    </submittedName>
</protein>
<comment type="caution">
    <text evidence="2">The sequence shown here is derived from an EMBL/GenBank/DDBJ whole genome shotgun (WGS) entry which is preliminary data.</text>
</comment>
<proteinExistence type="predicted"/>
<feature type="non-terminal residue" evidence="2">
    <location>
        <position position="1"/>
    </location>
</feature>
<gene>
    <name evidence="2" type="ORF">COX89_01545</name>
</gene>
<accession>A0A2M7UZY6</accession>
<dbReference type="InterPro" id="IPR026564">
    <property type="entry name" value="Transcrip_reg_TACO1-like_dom3"/>
</dbReference>
<reference evidence="3" key="1">
    <citation type="submission" date="2017-09" db="EMBL/GenBank/DDBJ databases">
        <title>Depth-based differentiation of microbial function through sediment-hosted aquifers and enrichment of novel symbionts in the deep terrestrial subsurface.</title>
        <authorList>
            <person name="Probst A.J."/>
            <person name="Ladd B."/>
            <person name="Jarett J.K."/>
            <person name="Geller-Mcgrath D.E."/>
            <person name="Sieber C.M.K."/>
            <person name="Emerson J.B."/>
            <person name="Anantharaman K."/>
            <person name="Thomas B.C."/>
            <person name="Malmstrom R."/>
            <person name="Stieglmeier M."/>
            <person name="Klingl A."/>
            <person name="Woyke T."/>
            <person name="Ryan C.M."/>
            <person name="Banfield J.F."/>
        </authorList>
    </citation>
    <scope>NUCLEOTIDE SEQUENCE [LARGE SCALE GENOMIC DNA]</scope>
</reference>
<evidence type="ECO:0000313" key="2">
    <source>
        <dbReference type="EMBL" id="PIZ89445.1"/>
    </source>
</evidence>
<dbReference type="Pfam" id="PF01709">
    <property type="entry name" value="Transcrip_reg"/>
    <property type="match status" value="1"/>
</dbReference>
<dbReference type="PANTHER" id="PTHR12532">
    <property type="entry name" value="TRANSLATIONAL ACTIVATOR OF CYTOCHROME C OXIDASE 1"/>
    <property type="match status" value="1"/>
</dbReference>
<organism evidence="2 3">
    <name type="scientific">Candidatus Nealsonbacteria bacterium CG_4_10_14_0_2_um_filter_37_10</name>
    <dbReference type="NCBI Taxonomy" id="1974679"/>
    <lineage>
        <taxon>Bacteria</taxon>
        <taxon>Candidatus Nealsoniibacteriota</taxon>
    </lineage>
</organism>
<dbReference type="PANTHER" id="PTHR12532:SF0">
    <property type="entry name" value="TRANSLATIONAL ACTIVATOR OF CYTOCHROME C OXIDASE 1"/>
    <property type="match status" value="1"/>
</dbReference>
<keyword evidence="2" id="KW-0238">DNA-binding</keyword>
<dbReference type="EMBL" id="PFPC01000043">
    <property type="protein sequence ID" value="PIZ89445.1"/>
    <property type="molecule type" value="Genomic_DNA"/>
</dbReference>
<dbReference type="GO" id="GO:0003677">
    <property type="term" value="F:DNA binding"/>
    <property type="evidence" value="ECO:0007669"/>
    <property type="project" value="UniProtKB-KW"/>
</dbReference>
<feature type="domain" description="TACO1/YebC-like second and third" evidence="1">
    <location>
        <begin position="1"/>
        <end position="160"/>
    </location>
</feature>
<dbReference type="InterPro" id="IPR048300">
    <property type="entry name" value="TACO1_YebC-like_2nd/3rd_dom"/>
</dbReference>
<dbReference type="InterPro" id="IPR002876">
    <property type="entry name" value="Transcrip_reg_TACO1-like"/>
</dbReference>
<evidence type="ECO:0000313" key="3">
    <source>
        <dbReference type="Proteomes" id="UP000231538"/>
    </source>
</evidence>